<dbReference type="GO" id="GO:0004022">
    <property type="term" value="F:alcohol dehydrogenase (NAD+) activity"/>
    <property type="evidence" value="ECO:0007669"/>
    <property type="project" value="UniProtKB-EC"/>
</dbReference>
<evidence type="ECO:0000256" key="4">
    <source>
        <dbReference type="ARBA" id="ARBA00022723"/>
    </source>
</evidence>
<dbReference type="InterPro" id="IPR020843">
    <property type="entry name" value="ER"/>
</dbReference>
<name>M2YRV2_9NOCA</name>
<proteinExistence type="inferred from homology"/>
<comment type="cofactor">
    <cofactor evidence="1 10">
        <name>Zn(2+)</name>
        <dbReference type="ChEBI" id="CHEBI:29105"/>
    </cofactor>
</comment>
<comment type="catalytic activity">
    <reaction evidence="9">
        <text>a primary alcohol + NAD(+) = an aldehyde + NADH + H(+)</text>
        <dbReference type="Rhea" id="RHEA:10736"/>
        <dbReference type="ChEBI" id="CHEBI:15378"/>
        <dbReference type="ChEBI" id="CHEBI:15734"/>
        <dbReference type="ChEBI" id="CHEBI:17478"/>
        <dbReference type="ChEBI" id="CHEBI:57540"/>
        <dbReference type="ChEBI" id="CHEBI:57945"/>
        <dbReference type="EC" id="1.1.1.1"/>
    </reaction>
</comment>
<dbReference type="InterPro" id="IPR036291">
    <property type="entry name" value="NAD(P)-bd_dom_sf"/>
</dbReference>
<keyword evidence="6" id="KW-0560">Oxidoreductase</keyword>
<dbReference type="CDD" id="cd08279">
    <property type="entry name" value="Zn_ADH_class_III"/>
    <property type="match status" value="1"/>
</dbReference>
<dbReference type="Gene3D" id="3.40.50.720">
    <property type="entry name" value="NAD(P)-binding Rossmann-like Domain"/>
    <property type="match status" value="1"/>
</dbReference>
<dbReference type="GO" id="GO:0051903">
    <property type="term" value="F:S-(hydroxymethyl)glutathione dehydrogenase [NAD(P)+] activity"/>
    <property type="evidence" value="ECO:0007669"/>
    <property type="project" value="TreeGrafter"/>
</dbReference>
<dbReference type="EC" id="1.1.1.1" evidence="3"/>
<evidence type="ECO:0000256" key="1">
    <source>
        <dbReference type="ARBA" id="ARBA00001947"/>
    </source>
</evidence>
<keyword evidence="4 10" id="KW-0479">Metal-binding</keyword>
<evidence type="ECO:0000256" key="9">
    <source>
        <dbReference type="ARBA" id="ARBA00049243"/>
    </source>
</evidence>
<dbReference type="PANTHER" id="PTHR43880:SF12">
    <property type="entry name" value="ALCOHOL DEHYDROGENASE CLASS-3"/>
    <property type="match status" value="1"/>
</dbReference>
<dbReference type="SMART" id="SM00829">
    <property type="entry name" value="PKS_ER"/>
    <property type="match status" value="1"/>
</dbReference>
<evidence type="ECO:0000259" key="11">
    <source>
        <dbReference type="SMART" id="SM00829"/>
    </source>
</evidence>
<dbReference type="InterPro" id="IPR002328">
    <property type="entry name" value="ADH_Zn_CS"/>
</dbReference>
<evidence type="ECO:0000256" key="10">
    <source>
        <dbReference type="RuleBase" id="RU361277"/>
    </source>
</evidence>
<keyword evidence="5 10" id="KW-0862">Zinc</keyword>
<evidence type="ECO:0000256" key="6">
    <source>
        <dbReference type="ARBA" id="ARBA00023002"/>
    </source>
</evidence>
<comment type="similarity">
    <text evidence="2 10">Belongs to the zinc-containing alcohol dehydrogenase family.</text>
</comment>
<sequence>MKTKAAVVFEIGKPIEIVELEVPKPGPGEVLVRYTHAGLCHSDVHIAHGDLEARLPMVLGHEGAGVVEEVGPGVTRVKAGDHIVAAFLPTCGTCRWCSTGHQPLCDMGASILEGHLPSGKWPFTGPGPERNYGSMCMVGSFSQYGLLDEHATVKIDQSFPLDKAALVGCGVPTGWGSAVNTAAVRPGETVIVSGIGGIGINAIQGARMAGAQPLIAVDPLTNKRDAALKLGATHAVATMAEAAEIARSVTNGNGADKAIITAGLVTEEIISETFDAVGKAGTMVITGLNQLANRNIVLPSAVLTLWNKSIKGSLFGECSPTRDIPHLLNLYQTGELKVEELITRTYSLEQINQGYDDLLNGENIRGVLVHDPA</sequence>
<protein>
    <recommendedName>
        <fullName evidence="3">alcohol dehydrogenase</fullName>
        <ecNumber evidence="3">1.1.1.1</ecNumber>
    </recommendedName>
</protein>
<dbReference type="PROSITE" id="PS00059">
    <property type="entry name" value="ADH_ZINC"/>
    <property type="match status" value="1"/>
</dbReference>
<dbReference type="PANTHER" id="PTHR43880">
    <property type="entry name" value="ALCOHOL DEHYDROGENASE"/>
    <property type="match status" value="1"/>
</dbReference>
<evidence type="ECO:0000256" key="8">
    <source>
        <dbReference type="ARBA" id="ARBA00049164"/>
    </source>
</evidence>
<dbReference type="NCBIfam" id="TIGR03989">
    <property type="entry name" value="Rxyl_3153"/>
    <property type="match status" value="1"/>
</dbReference>
<evidence type="ECO:0000313" key="12">
    <source>
        <dbReference type="EMBL" id="EME51523.1"/>
    </source>
</evidence>
<dbReference type="GO" id="GO:0046294">
    <property type="term" value="P:formaldehyde catabolic process"/>
    <property type="evidence" value="ECO:0007669"/>
    <property type="project" value="TreeGrafter"/>
</dbReference>
<dbReference type="GO" id="GO:0008270">
    <property type="term" value="F:zinc ion binding"/>
    <property type="evidence" value="ECO:0007669"/>
    <property type="project" value="InterPro"/>
</dbReference>
<dbReference type="Pfam" id="PF08240">
    <property type="entry name" value="ADH_N"/>
    <property type="match status" value="1"/>
</dbReference>
<dbReference type="RefSeq" id="WP_003939159.1">
    <property type="nucleotide sequence ID" value="NZ_AOEX01000101.1"/>
</dbReference>
<dbReference type="SUPFAM" id="SSF51735">
    <property type="entry name" value="NAD(P)-binding Rossmann-fold domains"/>
    <property type="match status" value="1"/>
</dbReference>
<evidence type="ECO:0000256" key="3">
    <source>
        <dbReference type="ARBA" id="ARBA00013190"/>
    </source>
</evidence>
<feature type="domain" description="Enoyl reductase (ER)" evidence="11">
    <location>
        <begin position="12"/>
        <end position="368"/>
    </location>
</feature>
<evidence type="ECO:0000256" key="5">
    <source>
        <dbReference type="ARBA" id="ARBA00022833"/>
    </source>
</evidence>
<dbReference type="InterPro" id="IPR013149">
    <property type="entry name" value="ADH-like_C"/>
</dbReference>
<dbReference type="PATRIC" id="fig|1278076.4.peg.5229"/>
<dbReference type="AlphaFoldDB" id="M2YRV2"/>
<dbReference type="InterPro" id="IPR011032">
    <property type="entry name" value="GroES-like_sf"/>
</dbReference>
<reference evidence="12 13" key="1">
    <citation type="journal article" date="2013" name="Genome Announc.">
        <title>Draft Genome Sequence of Rhodococcus ruber Strain BKS 20-38.</title>
        <authorList>
            <person name="Bala M."/>
            <person name="Kumar S."/>
            <person name="Raghava G.P."/>
            <person name="Mayilraj S."/>
        </authorList>
    </citation>
    <scope>NUCLEOTIDE SEQUENCE [LARGE SCALE GENOMIC DNA]</scope>
    <source>
        <strain evidence="12 13">BKS 20-38</strain>
    </source>
</reference>
<dbReference type="Pfam" id="PF00107">
    <property type="entry name" value="ADH_zinc_N"/>
    <property type="match status" value="1"/>
</dbReference>
<dbReference type="GO" id="GO:0005829">
    <property type="term" value="C:cytosol"/>
    <property type="evidence" value="ECO:0007669"/>
    <property type="project" value="TreeGrafter"/>
</dbReference>
<gene>
    <name evidence="12" type="ORF">G352_25507</name>
</gene>
<dbReference type="SUPFAM" id="SSF50129">
    <property type="entry name" value="GroES-like"/>
    <property type="match status" value="2"/>
</dbReference>
<comment type="catalytic activity">
    <reaction evidence="8">
        <text>a secondary alcohol + NAD(+) = a ketone + NADH + H(+)</text>
        <dbReference type="Rhea" id="RHEA:10740"/>
        <dbReference type="ChEBI" id="CHEBI:15378"/>
        <dbReference type="ChEBI" id="CHEBI:17087"/>
        <dbReference type="ChEBI" id="CHEBI:35681"/>
        <dbReference type="ChEBI" id="CHEBI:57540"/>
        <dbReference type="ChEBI" id="CHEBI:57945"/>
        <dbReference type="EC" id="1.1.1.1"/>
    </reaction>
</comment>
<dbReference type="InterPro" id="IPR023921">
    <property type="entry name" value="ADH_Zn_actinomycetes"/>
</dbReference>
<evidence type="ECO:0000313" key="13">
    <source>
        <dbReference type="Proteomes" id="UP000011731"/>
    </source>
</evidence>
<keyword evidence="13" id="KW-1185">Reference proteome</keyword>
<dbReference type="InterPro" id="IPR013154">
    <property type="entry name" value="ADH-like_N"/>
</dbReference>
<keyword evidence="7" id="KW-0520">NAD</keyword>
<dbReference type="Gene3D" id="3.90.180.10">
    <property type="entry name" value="Medium-chain alcohol dehydrogenases, catalytic domain"/>
    <property type="match status" value="1"/>
</dbReference>
<organism evidence="12 13">
    <name type="scientific">Rhodococcus ruber BKS 20-38</name>
    <dbReference type="NCBI Taxonomy" id="1278076"/>
    <lineage>
        <taxon>Bacteria</taxon>
        <taxon>Bacillati</taxon>
        <taxon>Actinomycetota</taxon>
        <taxon>Actinomycetes</taxon>
        <taxon>Mycobacteriales</taxon>
        <taxon>Nocardiaceae</taxon>
        <taxon>Rhodococcus</taxon>
    </lineage>
</organism>
<accession>M2YRV2</accession>
<dbReference type="Proteomes" id="UP000011731">
    <property type="component" value="Unassembled WGS sequence"/>
</dbReference>
<evidence type="ECO:0000256" key="2">
    <source>
        <dbReference type="ARBA" id="ARBA00008072"/>
    </source>
</evidence>
<evidence type="ECO:0000256" key="7">
    <source>
        <dbReference type="ARBA" id="ARBA00023027"/>
    </source>
</evidence>
<dbReference type="EMBL" id="AOEX01000101">
    <property type="protein sequence ID" value="EME51523.1"/>
    <property type="molecule type" value="Genomic_DNA"/>
</dbReference>
<comment type="caution">
    <text evidence="12">The sequence shown here is derived from an EMBL/GenBank/DDBJ whole genome shotgun (WGS) entry which is preliminary data.</text>
</comment>